<reference evidence="2" key="1">
    <citation type="submission" date="2016-04" db="EMBL/GenBank/DDBJ databases">
        <authorList>
            <person name="Evans L.H."/>
            <person name="Alamgir A."/>
            <person name="Owens N."/>
            <person name="Weber N.D."/>
            <person name="Virtaneva K."/>
            <person name="Barbian K."/>
            <person name="Babar A."/>
            <person name="Rosenke K."/>
        </authorList>
    </citation>
    <scope>NUCLEOTIDE SEQUENCE [LARGE SCALE GENOMIC DNA]</scope>
    <source>
        <strain evidence="2">CBS 101.48</strain>
    </source>
</reference>
<proteinExistence type="predicted"/>
<protein>
    <submittedName>
        <fullName evidence="2">Uncharacterized protein</fullName>
    </submittedName>
</protein>
<name>A0A163KRL5_ABSGL</name>
<gene>
    <name evidence="2" type="primary">ABSGL_03247.1 scaffold 4278</name>
</gene>
<accession>A0A163KRL5</accession>
<sequence length="376" mass="42753">MEQSVPDNDILAPPAHPLGSDKPEGHPIMKGARHLLLRKLRNRDYESSLVLLAALVETRRFTTSFYWKVGKTIVQQCQPTSLIPYLESAIVGLRNHPKVEAMSDCLLEIIKEEGYDAFKDRITSALESDKFEKPALRKLMALVTYHEWKNEVDKKKKEQMATETHDWLKTAYGDSPSDRYIIKAFLEVLYEQVPRPDTVIKDVIALISIRSATYDPELLSIILHYGRAYVPDMILGLSNLCDQDPVADSRIAFDPLLKLMKAVKSTDPFYAMVTLGRAKVIMVRLNHGCLNRKTLDELDRLLEDVTKLRDDYPTLSADVIYFLSSAGLAPALERNSMMTDDPQVMEELEFMKGKLATLFDYWMPPLDLNTSPGFDP</sequence>
<organism evidence="2">
    <name type="scientific">Absidia glauca</name>
    <name type="common">Pin mould</name>
    <dbReference type="NCBI Taxonomy" id="4829"/>
    <lineage>
        <taxon>Eukaryota</taxon>
        <taxon>Fungi</taxon>
        <taxon>Fungi incertae sedis</taxon>
        <taxon>Mucoromycota</taxon>
        <taxon>Mucoromycotina</taxon>
        <taxon>Mucoromycetes</taxon>
        <taxon>Mucorales</taxon>
        <taxon>Cunninghamellaceae</taxon>
        <taxon>Absidia</taxon>
    </lineage>
</organism>
<dbReference type="EMBL" id="LT551908">
    <property type="protein sequence ID" value="SAL97739.1"/>
    <property type="molecule type" value="Genomic_DNA"/>
</dbReference>
<dbReference type="AlphaFoldDB" id="A0A163KRL5"/>
<feature type="region of interest" description="Disordered" evidence="1">
    <location>
        <begin position="1"/>
        <end position="26"/>
    </location>
</feature>
<keyword evidence="3" id="KW-1185">Reference proteome</keyword>
<evidence type="ECO:0000313" key="3">
    <source>
        <dbReference type="Proteomes" id="UP000078561"/>
    </source>
</evidence>
<dbReference type="Proteomes" id="UP000078561">
    <property type="component" value="Unassembled WGS sequence"/>
</dbReference>
<evidence type="ECO:0000256" key="1">
    <source>
        <dbReference type="SAM" id="MobiDB-lite"/>
    </source>
</evidence>
<dbReference type="InParanoid" id="A0A163KRL5"/>
<evidence type="ECO:0000313" key="2">
    <source>
        <dbReference type="EMBL" id="SAL97739.1"/>
    </source>
</evidence>
<dbReference type="OrthoDB" id="2288879at2759"/>